<evidence type="ECO:0000313" key="4">
    <source>
        <dbReference type="EMBL" id="KAG7159980.1"/>
    </source>
</evidence>
<evidence type="ECO:0000256" key="1">
    <source>
        <dbReference type="ARBA" id="ARBA00005771"/>
    </source>
</evidence>
<dbReference type="Gene3D" id="3.40.50.300">
    <property type="entry name" value="P-loop containing nucleotide triphosphate hydrolases"/>
    <property type="match status" value="1"/>
</dbReference>
<keyword evidence="5" id="KW-1185">Reference proteome</keyword>
<dbReference type="AlphaFoldDB" id="A0A8J5MQH0"/>
<keyword evidence="2" id="KW-0808">Transferase</keyword>
<name>A0A8J5MQH0_HOMAM</name>
<accession>A0A8J5MQH0</accession>
<reference evidence="4" key="1">
    <citation type="journal article" date="2021" name="Sci. Adv.">
        <title>The American lobster genome reveals insights on longevity, neural, and immune adaptations.</title>
        <authorList>
            <person name="Polinski J.M."/>
            <person name="Zimin A.V."/>
            <person name="Clark K.F."/>
            <person name="Kohn A.B."/>
            <person name="Sadowski N."/>
            <person name="Timp W."/>
            <person name="Ptitsyn A."/>
            <person name="Khanna P."/>
            <person name="Romanova D.Y."/>
            <person name="Williams P."/>
            <person name="Greenwood S.J."/>
            <person name="Moroz L.L."/>
            <person name="Walt D.R."/>
            <person name="Bodnar A.G."/>
        </authorList>
    </citation>
    <scope>NUCLEOTIDE SEQUENCE</scope>
    <source>
        <strain evidence="4">GMGI-L3</strain>
    </source>
</reference>
<feature type="domain" description="Sulfotransferase" evidence="3">
    <location>
        <begin position="82"/>
        <end position="268"/>
    </location>
</feature>
<dbReference type="GO" id="GO:0008146">
    <property type="term" value="F:sulfotransferase activity"/>
    <property type="evidence" value="ECO:0007669"/>
    <property type="project" value="InterPro"/>
</dbReference>
<dbReference type="EMBL" id="JAHLQT010031743">
    <property type="protein sequence ID" value="KAG7159980.1"/>
    <property type="molecule type" value="Genomic_DNA"/>
</dbReference>
<organism evidence="4 5">
    <name type="scientific">Homarus americanus</name>
    <name type="common">American lobster</name>
    <dbReference type="NCBI Taxonomy" id="6706"/>
    <lineage>
        <taxon>Eukaryota</taxon>
        <taxon>Metazoa</taxon>
        <taxon>Ecdysozoa</taxon>
        <taxon>Arthropoda</taxon>
        <taxon>Crustacea</taxon>
        <taxon>Multicrustacea</taxon>
        <taxon>Malacostraca</taxon>
        <taxon>Eumalacostraca</taxon>
        <taxon>Eucarida</taxon>
        <taxon>Decapoda</taxon>
        <taxon>Pleocyemata</taxon>
        <taxon>Astacidea</taxon>
        <taxon>Nephropoidea</taxon>
        <taxon>Nephropidae</taxon>
        <taxon>Homarus</taxon>
    </lineage>
</organism>
<gene>
    <name evidence="4" type="primary">SULT1C2-L</name>
    <name evidence="4" type="ORF">Hamer_G017422</name>
</gene>
<protein>
    <submittedName>
        <fullName evidence="4">Sulfotransferase 1C2-like</fullName>
    </submittedName>
</protein>
<evidence type="ECO:0000256" key="2">
    <source>
        <dbReference type="ARBA" id="ARBA00022679"/>
    </source>
</evidence>
<dbReference type="Pfam" id="PF00685">
    <property type="entry name" value="Sulfotransfer_1"/>
    <property type="match status" value="1"/>
</dbReference>
<proteinExistence type="inferred from homology"/>
<dbReference type="PANTHER" id="PTHR11783">
    <property type="entry name" value="SULFOTRANSFERASE SULT"/>
    <property type="match status" value="1"/>
</dbReference>
<comment type="caution">
    <text evidence="4">The sequence shown here is derived from an EMBL/GenBank/DDBJ whole genome shotgun (WGS) entry which is preliminary data.</text>
</comment>
<comment type="similarity">
    <text evidence="1">Belongs to the sulfotransferase 1 family.</text>
</comment>
<evidence type="ECO:0000313" key="5">
    <source>
        <dbReference type="Proteomes" id="UP000747542"/>
    </source>
</evidence>
<dbReference type="InterPro" id="IPR027417">
    <property type="entry name" value="P-loop_NTPase"/>
</dbReference>
<dbReference type="InterPro" id="IPR000863">
    <property type="entry name" value="Sulfotransferase_dom"/>
</dbReference>
<dbReference type="SUPFAM" id="SSF52540">
    <property type="entry name" value="P-loop containing nucleoside triphosphate hydrolases"/>
    <property type="match status" value="1"/>
</dbReference>
<sequence>MGVIKGNESPITVEDISEEETAMREARGMRRYNLKVVRINPGNYLMPSLYKWLFQELRQNLYPGHPDVEMLNKVCPGARVEDGVQVQLAAAFKGRRILGWHLALDLLGPHLLNTCKVVYVARNPKDVCVSIYHFFTNKKSYEGNLEDCARFLLEDGGYWEHISQAWRLKDHHNLHFMFYEDMKDDLLGQLRKLNDFLKLDLSEQKLKTVMERTSFDNMKATNNLELAKANKGPGSHFRRGVAGDWKNAFTSDQNKRMDAWIKEKSQGMDIKFKYE</sequence>
<dbReference type="Proteomes" id="UP000747542">
    <property type="component" value="Unassembled WGS sequence"/>
</dbReference>
<evidence type="ECO:0000259" key="3">
    <source>
        <dbReference type="Pfam" id="PF00685"/>
    </source>
</evidence>